<dbReference type="PANTHER" id="PTHR43975:SF2">
    <property type="entry name" value="EG:BACR7A4.14 PROTEIN-RELATED"/>
    <property type="match status" value="1"/>
</dbReference>
<dbReference type="GeneID" id="100899546"/>
<dbReference type="InterPro" id="IPR020904">
    <property type="entry name" value="Sc_DH/Rdtase_CS"/>
</dbReference>
<dbReference type="FunFam" id="3.40.50.720:FF:000084">
    <property type="entry name" value="Short-chain dehydrogenase reductase"/>
    <property type="match status" value="1"/>
</dbReference>
<dbReference type="PROSITE" id="PS00061">
    <property type="entry name" value="ADH_SHORT"/>
    <property type="match status" value="1"/>
</dbReference>
<dbReference type="Pfam" id="PF13561">
    <property type="entry name" value="adh_short_C2"/>
    <property type="match status" value="1"/>
</dbReference>
<accession>A0AAJ6VVX9</accession>
<name>A0AAJ6VVX9_9ACAR</name>
<dbReference type="GO" id="GO:0016491">
    <property type="term" value="F:oxidoreductase activity"/>
    <property type="evidence" value="ECO:0007669"/>
    <property type="project" value="UniProtKB-KW"/>
</dbReference>
<protein>
    <submittedName>
        <fullName evidence="3">17-beta-hydroxysteroid dehydrogenase 14</fullName>
    </submittedName>
</protein>
<organism evidence="2 3">
    <name type="scientific">Galendromus occidentalis</name>
    <name type="common">western predatory mite</name>
    <dbReference type="NCBI Taxonomy" id="34638"/>
    <lineage>
        <taxon>Eukaryota</taxon>
        <taxon>Metazoa</taxon>
        <taxon>Ecdysozoa</taxon>
        <taxon>Arthropoda</taxon>
        <taxon>Chelicerata</taxon>
        <taxon>Arachnida</taxon>
        <taxon>Acari</taxon>
        <taxon>Parasitiformes</taxon>
        <taxon>Mesostigmata</taxon>
        <taxon>Gamasina</taxon>
        <taxon>Phytoseioidea</taxon>
        <taxon>Phytoseiidae</taxon>
        <taxon>Typhlodrominae</taxon>
        <taxon>Galendromus</taxon>
    </lineage>
</organism>
<reference evidence="3" key="1">
    <citation type="submission" date="2025-08" db="UniProtKB">
        <authorList>
            <consortium name="RefSeq"/>
        </authorList>
    </citation>
    <scope>IDENTIFICATION</scope>
</reference>
<dbReference type="Proteomes" id="UP000694867">
    <property type="component" value="Unplaced"/>
</dbReference>
<dbReference type="SUPFAM" id="SSF51735">
    <property type="entry name" value="NAD(P)-binding Rossmann-fold domains"/>
    <property type="match status" value="1"/>
</dbReference>
<dbReference type="InterPro" id="IPR036291">
    <property type="entry name" value="NAD(P)-bd_dom_sf"/>
</dbReference>
<dbReference type="PRINTS" id="PR00081">
    <property type="entry name" value="GDHRDH"/>
</dbReference>
<proteinExistence type="predicted"/>
<dbReference type="RefSeq" id="XP_003740597.1">
    <property type="nucleotide sequence ID" value="XM_003740549.1"/>
</dbReference>
<dbReference type="PANTHER" id="PTHR43975">
    <property type="entry name" value="ZGC:101858"/>
    <property type="match status" value="1"/>
</dbReference>
<keyword evidence="2" id="KW-1185">Reference proteome</keyword>
<evidence type="ECO:0000256" key="1">
    <source>
        <dbReference type="ARBA" id="ARBA00023002"/>
    </source>
</evidence>
<dbReference type="InterPro" id="IPR002347">
    <property type="entry name" value="SDR_fam"/>
</dbReference>
<dbReference type="PRINTS" id="PR00080">
    <property type="entry name" value="SDRFAMILY"/>
</dbReference>
<sequence>MSLQDKVYIVTGSSSGIGRATALEICRQGGRVTLHGRDASKLQGVADECSSLNQIEPPQIVGDVTDLEIQKRLVNETIIRYEKLDCLVNNAGNSSSYGGIDGTSLEDLRSTLEVHCVAPFSLAKLATPHLVKSQGSIVNVSSVLGQAASNVVISYSAAKGALDSLTRALAVDLGPKGVRVNSVNPGVIQDTDIGRVSRTAFDAFWMTPDRYPLNRVGKSEEIAKAIIHLSTATFTTGENYRVDGGLLAGCYWATNM</sequence>
<evidence type="ECO:0000313" key="3">
    <source>
        <dbReference type="RefSeq" id="XP_003740597.1"/>
    </source>
</evidence>
<dbReference type="Gene3D" id="3.40.50.720">
    <property type="entry name" value="NAD(P)-binding Rossmann-like Domain"/>
    <property type="match status" value="1"/>
</dbReference>
<evidence type="ECO:0000313" key="2">
    <source>
        <dbReference type="Proteomes" id="UP000694867"/>
    </source>
</evidence>
<gene>
    <name evidence="3" type="primary">LOC100899546</name>
</gene>
<dbReference type="KEGG" id="goe:100899546"/>
<dbReference type="AlphaFoldDB" id="A0AAJ6VVX9"/>
<keyword evidence="1" id="KW-0560">Oxidoreductase</keyword>